<proteinExistence type="predicted"/>
<keyword evidence="6 7" id="KW-0472">Membrane</keyword>
<feature type="transmembrane region" description="Helical" evidence="7">
    <location>
        <begin position="144"/>
        <end position="167"/>
    </location>
</feature>
<feature type="transmembrane region" description="Helical" evidence="7">
    <location>
        <begin position="318"/>
        <end position="337"/>
    </location>
</feature>
<feature type="transmembrane region" description="Helical" evidence="7">
    <location>
        <begin position="385"/>
        <end position="404"/>
    </location>
</feature>
<dbReference type="PROSITE" id="PS50850">
    <property type="entry name" value="MFS"/>
    <property type="match status" value="1"/>
</dbReference>
<feature type="transmembrane region" description="Helical" evidence="7">
    <location>
        <begin position="51"/>
        <end position="72"/>
    </location>
</feature>
<dbReference type="InterPro" id="IPR036259">
    <property type="entry name" value="MFS_trans_sf"/>
</dbReference>
<dbReference type="InterPro" id="IPR020846">
    <property type="entry name" value="MFS_dom"/>
</dbReference>
<evidence type="ECO:0000259" key="8">
    <source>
        <dbReference type="PROSITE" id="PS50850"/>
    </source>
</evidence>
<dbReference type="GO" id="GO:0005886">
    <property type="term" value="C:plasma membrane"/>
    <property type="evidence" value="ECO:0007669"/>
    <property type="project" value="UniProtKB-SubCell"/>
</dbReference>
<dbReference type="Pfam" id="PF07690">
    <property type="entry name" value="MFS_1"/>
    <property type="match status" value="1"/>
</dbReference>
<comment type="caution">
    <text evidence="9">The sequence shown here is derived from an EMBL/GenBank/DDBJ whole genome shotgun (WGS) entry which is preliminary data.</text>
</comment>
<evidence type="ECO:0000256" key="1">
    <source>
        <dbReference type="ARBA" id="ARBA00004651"/>
    </source>
</evidence>
<keyword evidence="4 7" id="KW-0812">Transmembrane</keyword>
<gene>
    <name evidence="9" type="ORF">UT41_C0003G0082</name>
</gene>
<dbReference type="EMBL" id="LBWR01000003">
    <property type="protein sequence ID" value="KKR12155.1"/>
    <property type="molecule type" value="Genomic_DNA"/>
</dbReference>
<evidence type="ECO:0000313" key="10">
    <source>
        <dbReference type="Proteomes" id="UP000034665"/>
    </source>
</evidence>
<feature type="transmembrane region" description="Helical" evidence="7">
    <location>
        <begin position="296"/>
        <end position="312"/>
    </location>
</feature>
<feature type="transmembrane region" description="Helical" evidence="7">
    <location>
        <begin position="263"/>
        <end position="284"/>
    </location>
</feature>
<feature type="transmembrane region" description="Helical" evidence="7">
    <location>
        <begin position="358"/>
        <end position="379"/>
    </location>
</feature>
<keyword evidence="2" id="KW-0813">Transport</keyword>
<dbReference type="SUPFAM" id="SSF103473">
    <property type="entry name" value="MFS general substrate transporter"/>
    <property type="match status" value="1"/>
</dbReference>
<dbReference type="GO" id="GO:0022857">
    <property type="term" value="F:transmembrane transporter activity"/>
    <property type="evidence" value="ECO:0007669"/>
    <property type="project" value="InterPro"/>
</dbReference>
<evidence type="ECO:0000256" key="3">
    <source>
        <dbReference type="ARBA" id="ARBA00022475"/>
    </source>
</evidence>
<feature type="transmembrane region" description="Helical" evidence="7">
    <location>
        <begin position="173"/>
        <end position="192"/>
    </location>
</feature>
<reference evidence="9 10" key="1">
    <citation type="journal article" date="2015" name="Nature">
        <title>rRNA introns, odd ribosomes, and small enigmatic genomes across a large radiation of phyla.</title>
        <authorList>
            <person name="Brown C.T."/>
            <person name="Hug L.A."/>
            <person name="Thomas B.C."/>
            <person name="Sharon I."/>
            <person name="Castelle C.J."/>
            <person name="Singh A."/>
            <person name="Wilkins M.J."/>
            <person name="Williams K.H."/>
            <person name="Banfield J.F."/>
        </authorList>
    </citation>
    <scope>NUCLEOTIDE SEQUENCE [LARGE SCALE GENOMIC DNA]</scope>
</reference>
<feature type="transmembrane region" description="Helical" evidence="7">
    <location>
        <begin position="20"/>
        <end position="45"/>
    </location>
</feature>
<accession>A0A0G0QP37</accession>
<evidence type="ECO:0000256" key="2">
    <source>
        <dbReference type="ARBA" id="ARBA00022448"/>
    </source>
</evidence>
<feature type="transmembrane region" description="Helical" evidence="7">
    <location>
        <begin position="108"/>
        <end position="123"/>
    </location>
</feature>
<feature type="transmembrane region" description="Helical" evidence="7">
    <location>
        <begin position="84"/>
        <end position="102"/>
    </location>
</feature>
<feature type="transmembrane region" description="Helical" evidence="7">
    <location>
        <begin position="231"/>
        <end position="251"/>
    </location>
</feature>
<dbReference type="Gene3D" id="1.20.1250.20">
    <property type="entry name" value="MFS general substrate transporter like domains"/>
    <property type="match status" value="2"/>
</dbReference>
<evidence type="ECO:0000256" key="4">
    <source>
        <dbReference type="ARBA" id="ARBA00022692"/>
    </source>
</evidence>
<evidence type="ECO:0000256" key="6">
    <source>
        <dbReference type="ARBA" id="ARBA00023136"/>
    </source>
</evidence>
<feature type="domain" description="Major facilitator superfamily (MFS) profile" evidence="8">
    <location>
        <begin position="229"/>
        <end position="415"/>
    </location>
</feature>
<keyword evidence="3" id="KW-1003">Cell membrane</keyword>
<sequence length="415" mass="45362">MLTHVPKLINGWTAHHKSFLLFISGAGVAAFGSATIYGVLPVVIAVIYGEWYTGVIISVLCLIEALLIDPIGGNLADKIGGRKTVMIGLASGVLAGLVWITFSLHNPVALTAFALLLFIGYGFRDSSETYILRTTKKDEGGMAFGLYGNISSLAIFFATVTLPFFVIAGNEVFAAWILIFVYGASFTMLSLLPDDITASKIQSRVLLKSINPIPAIKNGLWFIKENKNYPLLLIGATFFEGMFYGTIWFVFPLHLAKIGLSGGGGLQLGVYDLVTAFFAGYAGYLADKYNWKHTHSLGWLFIIVGLIALPFYGWPVWLIIVGFIIGIGNNLAYYSAAHALEANDIDHREDGEFVGLKSIVSSLGYAIAPLIAGFLYSQYGFKMSLSVNSLLCICVALWMIWLTWKLENTENKQIK</sequence>
<evidence type="ECO:0000313" key="9">
    <source>
        <dbReference type="EMBL" id="KKR12155.1"/>
    </source>
</evidence>
<comment type="subcellular location">
    <subcellularLocation>
        <location evidence="1">Cell membrane</location>
        <topology evidence="1">Multi-pass membrane protein</topology>
    </subcellularLocation>
</comment>
<dbReference type="InterPro" id="IPR050171">
    <property type="entry name" value="MFS_Transporters"/>
</dbReference>
<organism evidence="9 10">
    <name type="scientific">Candidatus Wolfebacteria bacterium GW2011_GWC2_39_22</name>
    <dbReference type="NCBI Taxonomy" id="1619013"/>
    <lineage>
        <taxon>Bacteria</taxon>
        <taxon>Candidatus Wolfeibacteriota</taxon>
    </lineage>
</organism>
<keyword evidence="5 7" id="KW-1133">Transmembrane helix</keyword>
<dbReference type="AlphaFoldDB" id="A0A0G0QP37"/>
<dbReference type="InterPro" id="IPR011701">
    <property type="entry name" value="MFS"/>
</dbReference>
<dbReference type="PANTHER" id="PTHR23517:SF3">
    <property type="entry name" value="INTEGRAL MEMBRANE TRANSPORT PROTEIN"/>
    <property type="match status" value="1"/>
</dbReference>
<name>A0A0G0QP37_9BACT</name>
<protein>
    <submittedName>
        <fullName evidence="9">Major facilitator superfamily permease</fullName>
    </submittedName>
</protein>
<dbReference type="STRING" id="1619013.UT41_C0003G0082"/>
<evidence type="ECO:0000256" key="7">
    <source>
        <dbReference type="SAM" id="Phobius"/>
    </source>
</evidence>
<evidence type="ECO:0000256" key="5">
    <source>
        <dbReference type="ARBA" id="ARBA00022989"/>
    </source>
</evidence>
<dbReference type="Proteomes" id="UP000034665">
    <property type="component" value="Unassembled WGS sequence"/>
</dbReference>
<dbReference type="PANTHER" id="PTHR23517">
    <property type="entry name" value="RESISTANCE PROTEIN MDTM, PUTATIVE-RELATED-RELATED"/>
    <property type="match status" value="1"/>
</dbReference>